<dbReference type="Pfam" id="PF04340">
    <property type="entry name" value="DUF484"/>
    <property type="match status" value="1"/>
</dbReference>
<feature type="coiled-coil region" evidence="1">
    <location>
        <begin position="38"/>
        <end position="65"/>
    </location>
</feature>
<sequence length="206" mass="23727">MRAEDVAQYLQDNPQFFEDHAEMLSQINLPHPHGGRTISLSERQLLTLRERVKELERKLHELLEFAKENDALQLKVHQFTCALFGPHDRATLQHLIVHNLRDIFAVPHVALHLWKDEPPSSEVLAFADQHKQPVCTHHAVHDTLPWFGEAAEHLHSFAYLPLRAHGQTIGLLILASEDKQRFYPEMGTLFLQRIAEILGSTFNLHV</sequence>
<evidence type="ECO:0008006" key="4">
    <source>
        <dbReference type="Google" id="ProtNLM"/>
    </source>
</evidence>
<keyword evidence="3" id="KW-1185">Reference proteome</keyword>
<gene>
    <name evidence="2" type="ORF">MIZ01_0122</name>
</gene>
<evidence type="ECO:0000256" key="1">
    <source>
        <dbReference type="SAM" id="Coils"/>
    </source>
</evidence>
<proteinExistence type="predicted"/>
<evidence type="ECO:0000313" key="2">
    <source>
        <dbReference type="EMBL" id="BCK86368.1"/>
    </source>
</evidence>
<dbReference type="RefSeq" id="WP_237247549.1">
    <property type="nucleotide sequence ID" value="NZ_AP023423.1"/>
</dbReference>
<dbReference type="AlphaFoldDB" id="A0AAN1X7U3"/>
<reference evidence="2 3" key="1">
    <citation type="journal article" date="2022" name="Int. J. Syst. Evol. Microbiol.">
        <title>&lt;i&gt;Sideroxyarcus emersonii&lt;/i&gt; gen. nov. sp. nov., a neutrophilic, microaerobic iron- and thiosulfate-oxidizing bacterium isolated from iron-rich wetland sediment.</title>
        <authorList>
            <person name="Kato S."/>
            <person name="Itoh T."/>
            <person name="Iino T."/>
            <person name="Ohkuma M."/>
        </authorList>
    </citation>
    <scope>NUCLEOTIDE SEQUENCE [LARGE SCALE GENOMIC DNA]</scope>
    <source>
        <strain evidence="2 3">MIZ01</strain>
    </source>
</reference>
<dbReference type="PANTHER" id="PTHR38765:SF1">
    <property type="entry name" value="DUF484 DOMAIN-CONTAINING PROTEIN"/>
    <property type="match status" value="1"/>
</dbReference>
<dbReference type="SUPFAM" id="SSF55781">
    <property type="entry name" value="GAF domain-like"/>
    <property type="match status" value="1"/>
</dbReference>
<dbReference type="EMBL" id="AP023423">
    <property type="protein sequence ID" value="BCK86368.1"/>
    <property type="molecule type" value="Genomic_DNA"/>
</dbReference>
<protein>
    <recommendedName>
        <fullName evidence="4">Phytochrome sensor protein</fullName>
    </recommendedName>
</protein>
<keyword evidence="1" id="KW-0175">Coiled coil</keyword>
<dbReference type="InterPro" id="IPR029016">
    <property type="entry name" value="GAF-like_dom_sf"/>
</dbReference>
<dbReference type="Proteomes" id="UP001320326">
    <property type="component" value="Chromosome"/>
</dbReference>
<dbReference type="KEGG" id="seme:MIZ01_0122"/>
<dbReference type="InterPro" id="IPR007435">
    <property type="entry name" value="DUF484"/>
</dbReference>
<evidence type="ECO:0000313" key="3">
    <source>
        <dbReference type="Proteomes" id="UP001320326"/>
    </source>
</evidence>
<name>A0AAN1X7U3_9PROT</name>
<organism evidence="2 3">
    <name type="scientific">Sideroxyarcus emersonii</name>
    <dbReference type="NCBI Taxonomy" id="2764705"/>
    <lineage>
        <taxon>Bacteria</taxon>
        <taxon>Pseudomonadati</taxon>
        <taxon>Pseudomonadota</taxon>
        <taxon>Betaproteobacteria</taxon>
        <taxon>Nitrosomonadales</taxon>
        <taxon>Gallionellaceae</taxon>
        <taxon>Sideroxyarcus</taxon>
    </lineage>
</organism>
<accession>A0AAN1X7U3</accession>
<dbReference type="PANTHER" id="PTHR38765">
    <property type="entry name" value="DUF484 DOMAIN-CONTAINING PROTEIN"/>
    <property type="match status" value="1"/>
</dbReference>
<dbReference type="Gene3D" id="3.30.450.40">
    <property type="match status" value="1"/>
</dbReference>